<organism evidence="1 2">
    <name type="scientific">Bacillus pumilus</name>
    <name type="common">Bacillus mesentericus</name>
    <dbReference type="NCBI Taxonomy" id="1408"/>
    <lineage>
        <taxon>Bacteria</taxon>
        <taxon>Bacillati</taxon>
        <taxon>Bacillota</taxon>
        <taxon>Bacilli</taxon>
        <taxon>Bacillales</taxon>
        <taxon>Bacillaceae</taxon>
        <taxon>Bacillus</taxon>
    </lineage>
</organism>
<comment type="caution">
    <text evidence="1">The sequence shown here is derived from an EMBL/GenBank/DDBJ whole genome shotgun (WGS) entry which is preliminary data.</text>
</comment>
<protein>
    <submittedName>
        <fullName evidence="1">Uncharacterized protein</fullName>
    </submittedName>
</protein>
<dbReference type="Proteomes" id="UP000031978">
    <property type="component" value="Unassembled WGS sequence"/>
</dbReference>
<dbReference type="AlphaFoldDB" id="A0AB34QRT8"/>
<evidence type="ECO:0000313" key="2">
    <source>
        <dbReference type="Proteomes" id="UP000031978"/>
    </source>
</evidence>
<accession>A0AB34QRT8</accession>
<sequence length="41" mass="4614">MNESPACLLLLKPYKKVAAPAKSEDISNRLIMSNTMNFIIF</sequence>
<gene>
    <name evidence="1" type="ORF">B4127_2294</name>
</gene>
<proteinExistence type="predicted"/>
<evidence type="ECO:0000313" key="1">
    <source>
        <dbReference type="EMBL" id="KIL17029.1"/>
    </source>
</evidence>
<reference evidence="1 2" key="1">
    <citation type="submission" date="2014-12" db="EMBL/GenBank/DDBJ databases">
        <title>Draft Genome Sequences of Five Spore-Forming Food Isolates of Bacillus pumilus.</title>
        <authorList>
            <person name="de Jong A."/>
            <person name="van Heel A.J."/>
            <person name="Montalban-Lopez M."/>
            <person name="Krawczyk A.O."/>
            <person name="Berendsen E.M."/>
            <person name="Wells-Bennik M."/>
            <person name="Kuipers O.P."/>
        </authorList>
    </citation>
    <scope>NUCLEOTIDE SEQUENCE [LARGE SCALE GENOMIC DNA]</scope>
    <source>
        <strain evidence="1 2">B4127</strain>
    </source>
</reference>
<name>A0AB34QRT8_BACPU</name>
<dbReference type="EMBL" id="JXCL01000029">
    <property type="protein sequence ID" value="KIL17029.1"/>
    <property type="molecule type" value="Genomic_DNA"/>
</dbReference>